<evidence type="ECO:0000256" key="10">
    <source>
        <dbReference type="ARBA" id="ARBA00023012"/>
    </source>
</evidence>
<dbReference type="GO" id="GO:0005524">
    <property type="term" value="F:ATP binding"/>
    <property type="evidence" value="ECO:0007669"/>
    <property type="project" value="UniProtKB-KW"/>
</dbReference>
<dbReference type="InterPro" id="IPR000014">
    <property type="entry name" value="PAS"/>
</dbReference>
<evidence type="ECO:0000313" key="15">
    <source>
        <dbReference type="EMBL" id="RXH10062.1"/>
    </source>
</evidence>
<dbReference type="CDD" id="cd00130">
    <property type="entry name" value="PAS"/>
    <property type="match status" value="1"/>
</dbReference>
<dbReference type="InterPro" id="IPR013515">
    <property type="entry name" value="Phytochrome_cen-reg"/>
</dbReference>
<keyword evidence="7 14" id="KW-0418">Kinase</keyword>
<dbReference type="SUPFAM" id="SSF55781">
    <property type="entry name" value="GAF domain-like"/>
    <property type="match status" value="2"/>
</dbReference>
<dbReference type="InterPro" id="IPR035965">
    <property type="entry name" value="PAS-like_dom_sf"/>
</dbReference>
<dbReference type="InterPro" id="IPR013654">
    <property type="entry name" value="PAS_2"/>
</dbReference>
<dbReference type="Proteomes" id="UP000290401">
    <property type="component" value="Unassembled WGS sequence"/>
</dbReference>
<evidence type="ECO:0000313" key="17">
    <source>
        <dbReference type="Proteomes" id="UP000290401"/>
    </source>
</evidence>
<keyword evidence="4" id="KW-0716">Sensory transduction</keyword>
<dbReference type="PANTHER" id="PTHR43065:SF10">
    <property type="entry name" value="PEROXIDE STRESS-ACTIVATED HISTIDINE KINASE MAK3"/>
    <property type="match status" value="1"/>
</dbReference>
<organism evidence="14 16">
    <name type="scientific">Bradyrhizobium guangzhouense</name>
    <dbReference type="NCBI Taxonomy" id="1325095"/>
    <lineage>
        <taxon>Bacteria</taxon>
        <taxon>Pseudomonadati</taxon>
        <taxon>Pseudomonadota</taxon>
        <taxon>Alphaproteobacteria</taxon>
        <taxon>Hyphomicrobiales</taxon>
        <taxon>Nitrobacteraceae</taxon>
        <taxon>Bradyrhizobium</taxon>
    </lineage>
</organism>
<dbReference type="InterPro" id="IPR003018">
    <property type="entry name" value="GAF"/>
</dbReference>
<dbReference type="GO" id="GO:0000160">
    <property type="term" value="P:phosphorelay signal transduction system"/>
    <property type="evidence" value="ECO:0007669"/>
    <property type="project" value="UniProtKB-KW"/>
</dbReference>
<keyword evidence="2" id="KW-0600">Photoreceptor protein</keyword>
<evidence type="ECO:0000313" key="14">
    <source>
        <dbReference type="EMBL" id="QAU44368.1"/>
    </source>
</evidence>
<evidence type="ECO:0000259" key="12">
    <source>
        <dbReference type="PROSITE" id="PS50046"/>
    </source>
</evidence>
<dbReference type="PANTHER" id="PTHR43065">
    <property type="entry name" value="SENSOR HISTIDINE KINASE"/>
    <property type="match status" value="1"/>
</dbReference>
<evidence type="ECO:0000256" key="6">
    <source>
        <dbReference type="ARBA" id="ARBA00022741"/>
    </source>
</evidence>
<gene>
    <name evidence="15" type="ORF">EAS56_24290</name>
    <name evidence="14" type="ORF">XH91_02690</name>
</gene>
<evidence type="ECO:0000256" key="9">
    <source>
        <dbReference type="ARBA" id="ARBA00022991"/>
    </source>
</evidence>
<protein>
    <submittedName>
        <fullName evidence="15">GAF domain-containing protein</fullName>
    </submittedName>
    <submittedName>
        <fullName evidence="14">Histidine kinase</fullName>
    </submittedName>
</protein>
<keyword evidence="3" id="KW-0597">Phosphoprotein</keyword>
<evidence type="ECO:0000313" key="16">
    <source>
        <dbReference type="Proteomes" id="UP000288972"/>
    </source>
</evidence>
<accession>A0AAE5WWG8</accession>
<keyword evidence="11" id="KW-0675">Receptor</keyword>
<dbReference type="SUPFAM" id="SSF55785">
    <property type="entry name" value="PYP-like sensor domain (PAS domain)"/>
    <property type="match status" value="2"/>
</dbReference>
<keyword evidence="5" id="KW-0808">Transferase</keyword>
<dbReference type="Pfam" id="PF00989">
    <property type="entry name" value="PAS"/>
    <property type="match status" value="1"/>
</dbReference>
<dbReference type="InterPro" id="IPR016132">
    <property type="entry name" value="Phyto_chromo_attachment"/>
</dbReference>
<dbReference type="PROSITE" id="PS50113">
    <property type="entry name" value="PAC"/>
    <property type="match status" value="1"/>
</dbReference>
<keyword evidence="8" id="KW-0067">ATP-binding</keyword>
<feature type="domain" description="PAC" evidence="13">
    <location>
        <begin position="593"/>
        <end position="645"/>
    </location>
</feature>
<keyword evidence="17" id="KW-1185">Reference proteome</keyword>
<dbReference type="GO" id="GO:0009584">
    <property type="term" value="P:detection of visible light"/>
    <property type="evidence" value="ECO:0007669"/>
    <property type="project" value="InterPro"/>
</dbReference>
<dbReference type="GO" id="GO:0006355">
    <property type="term" value="P:regulation of DNA-templated transcription"/>
    <property type="evidence" value="ECO:0007669"/>
    <property type="project" value="InterPro"/>
</dbReference>
<evidence type="ECO:0000256" key="2">
    <source>
        <dbReference type="ARBA" id="ARBA00022543"/>
    </source>
</evidence>
<dbReference type="InterPro" id="IPR013767">
    <property type="entry name" value="PAS_fold"/>
</dbReference>
<dbReference type="Pfam" id="PF01590">
    <property type="entry name" value="GAF"/>
    <property type="match status" value="1"/>
</dbReference>
<evidence type="ECO:0000259" key="13">
    <source>
        <dbReference type="PROSITE" id="PS50113"/>
    </source>
</evidence>
<dbReference type="InterPro" id="IPR029016">
    <property type="entry name" value="GAF-like_dom_sf"/>
</dbReference>
<keyword evidence="10" id="KW-0902">Two-component regulatory system</keyword>
<dbReference type="SMART" id="SM00065">
    <property type="entry name" value="GAF"/>
    <property type="match status" value="1"/>
</dbReference>
<keyword evidence="9" id="KW-0157">Chromophore</keyword>
<dbReference type="GO" id="GO:0009881">
    <property type="term" value="F:photoreceptor activity"/>
    <property type="evidence" value="ECO:0007669"/>
    <property type="project" value="UniProtKB-KW"/>
</dbReference>
<evidence type="ECO:0000256" key="1">
    <source>
        <dbReference type="ARBA" id="ARBA00002479"/>
    </source>
</evidence>
<evidence type="ECO:0000256" key="3">
    <source>
        <dbReference type="ARBA" id="ARBA00022553"/>
    </source>
</evidence>
<dbReference type="InterPro" id="IPR043150">
    <property type="entry name" value="Phytochrome_PHY_sf"/>
</dbReference>
<dbReference type="Gene3D" id="3.30.450.270">
    <property type="match status" value="1"/>
</dbReference>
<dbReference type="PROSITE" id="PS50046">
    <property type="entry name" value="PHYTOCHROME_2"/>
    <property type="match status" value="1"/>
</dbReference>
<evidence type="ECO:0000256" key="5">
    <source>
        <dbReference type="ARBA" id="ARBA00022679"/>
    </source>
</evidence>
<evidence type="ECO:0000256" key="8">
    <source>
        <dbReference type="ARBA" id="ARBA00022840"/>
    </source>
</evidence>
<feature type="domain" description="Phytochrome chromophore attachment site" evidence="12">
    <location>
        <begin position="145"/>
        <end position="303"/>
    </location>
</feature>
<dbReference type="PRINTS" id="PR01033">
    <property type="entry name" value="PHYTOCHROME"/>
</dbReference>
<dbReference type="InterPro" id="IPR000700">
    <property type="entry name" value="PAS-assoc_C"/>
</dbReference>
<dbReference type="Gene3D" id="3.30.450.20">
    <property type="entry name" value="PAS domain"/>
    <property type="match status" value="2"/>
</dbReference>
<comment type="function">
    <text evidence="1">Regulatory photoreceptor which exists in two forms that are reversibly interconvertible by light: the Pr form that absorbs maximally in the red region of the spectrum and the Pfr form that absorbs maximally in the far-red region. Photoconversion of Pr to Pfr induces an array of morphogenic responses, whereas reconversion of Pfr to Pr cancels the induction of those responses. Pfr controls the expression of a number of nuclear genes including those encoding the small subunit of ribulose-bisphosphate carboxylase, chlorophyll A/B binding protein, protochlorophyllide reductase, rRNA, etc. It also controls the expression of its own gene(s) in a negative feedback fashion.</text>
</comment>
<keyword evidence="6" id="KW-0547">Nucleotide-binding</keyword>
<dbReference type="GO" id="GO:0016301">
    <property type="term" value="F:kinase activity"/>
    <property type="evidence" value="ECO:0007669"/>
    <property type="project" value="UniProtKB-KW"/>
</dbReference>
<dbReference type="EMBL" id="CP030053">
    <property type="protein sequence ID" value="QAU44368.1"/>
    <property type="molecule type" value="Genomic_DNA"/>
</dbReference>
<evidence type="ECO:0000256" key="4">
    <source>
        <dbReference type="ARBA" id="ARBA00022606"/>
    </source>
</evidence>
<sequence>MTSVPLASPAFGQATLANCEREQIHLAGSIQPHGALLVVREPDNVVIQASANASDILKISPVVGRSLTDFDGNLLLKILPHLGGPLHSKPMTVRCSLGSPQQRFDCTIHRPSNGGLMLELEPAAPSADPTPALDGAFHRITSSSSLRALCDETAAIFKDITGYDRVMVYRFDEEGHGEIFSERRRQDLEAFLGNRYPASDIPQIARKLYERNRVRLLVDVNYTPVPLQPRLSPLNGRDLDMSLSCLRSMSPIHQKYLQNMGVGATLVCSLMVCNRLWGLIACHHYSPRFIPFDMRAVCEALAEACAIRIAALESFAQSQSELVVRRLEQRLIEAVSRDGDWQTALFDGAQSLLQPLGATGAALLFEGQVTTTGDVPATQRIREIGTWLDSKRTERASSRPENLVTASLTIDEPAFIDLRSVASGVIAVPLSASPGEYLIWFRPERVTTVTWGGDPLKAVIIGDDPSDLSPRRSFAQWHQLVEGKSDPWSLAEISSARMIGETVADVALQFRTVRMVIAQDQLETISRQVTQSEQPVIIADVEGRILLLNEAFEQQLRAPHPHLPHLRDLGSYFTSPADFRANLEDMLRNKRSWRGELQIDNKGAQPRSLMLRADPVIGPHDRVLGFVMIFSDLSDRKAAESARTRFQEDIEGPRRPSLRLDSSASLLYQELAASAVANAQLAALEVTHGAEISRMPEMLDSIRSSTSRTLDILEHLVWHTSHSDS</sequence>
<dbReference type="Pfam" id="PF00360">
    <property type="entry name" value="PHY"/>
    <property type="match status" value="1"/>
</dbReference>
<proteinExistence type="predicted"/>
<evidence type="ECO:0000256" key="11">
    <source>
        <dbReference type="ARBA" id="ARBA00023170"/>
    </source>
</evidence>
<dbReference type="Gene3D" id="3.30.450.40">
    <property type="match status" value="1"/>
</dbReference>
<dbReference type="Pfam" id="PF08446">
    <property type="entry name" value="PAS_2"/>
    <property type="match status" value="1"/>
</dbReference>
<evidence type="ECO:0000256" key="7">
    <source>
        <dbReference type="ARBA" id="ARBA00022777"/>
    </source>
</evidence>
<reference evidence="15 17" key="2">
    <citation type="submission" date="2018-10" db="EMBL/GenBank/DDBJ databases">
        <title>Bradyrhizobium sp. nov., effective nodules isolated from peanut in China.</title>
        <authorList>
            <person name="Li Y."/>
        </authorList>
    </citation>
    <scope>NUCLEOTIDE SEQUENCE [LARGE SCALE GENOMIC DNA]</scope>
    <source>
        <strain evidence="15 17">CCBAU 53426</strain>
    </source>
</reference>
<dbReference type="InterPro" id="IPR001294">
    <property type="entry name" value="Phytochrome"/>
</dbReference>
<dbReference type="Proteomes" id="UP000288972">
    <property type="component" value="Chromosome"/>
</dbReference>
<name>A0AAE5WWG8_9BRAD</name>
<dbReference type="RefSeq" id="WP_128949155.1">
    <property type="nucleotide sequence ID" value="NZ_CP030053.1"/>
</dbReference>
<dbReference type="EMBL" id="RDQZ01000022">
    <property type="protein sequence ID" value="RXH10062.1"/>
    <property type="molecule type" value="Genomic_DNA"/>
</dbReference>
<reference evidence="14 16" key="1">
    <citation type="submission" date="2018-06" db="EMBL/GenBank/DDBJ databases">
        <title>Comparative genomics of rhizobia nodulating Arachis hypogaea in China.</title>
        <authorList>
            <person name="Li Y."/>
        </authorList>
    </citation>
    <scope>NUCLEOTIDE SEQUENCE [LARGE SCALE GENOMIC DNA]</scope>
    <source>
        <strain evidence="14 16">CCBAU 51670</strain>
    </source>
</reference>
<dbReference type="AlphaFoldDB" id="A0AAE5WWG8"/>
<dbReference type="KEGG" id="bgz:XH91_02690"/>